<organism evidence="2">
    <name type="scientific">Brachypodium distachyon</name>
    <name type="common">Purple false brome</name>
    <name type="synonym">Trachynia distachya</name>
    <dbReference type="NCBI Taxonomy" id="15368"/>
    <lineage>
        <taxon>Eukaryota</taxon>
        <taxon>Viridiplantae</taxon>
        <taxon>Streptophyta</taxon>
        <taxon>Embryophyta</taxon>
        <taxon>Tracheophyta</taxon>
        <taxon>Spermatophyta</taxon>
        <taxon>Magnoliopsida</taxon>
        <taxon>Liliopsida</taxon>
        <taxon>Poales</taxon>
        <taxon>Poaceae</taxon>
        <taxon>BOP clade</taxon>
        <taxon>Pooideae</taxon>
        <taxon>Stipodae</taxon>
        <taxon>Brachypodieae</taxon>
        <taxon>Brachypodium</taxon>
    </lineage>
</organism>
<evidence type="ECO:0000313" key="2">
    <source>
        <dbReference type="EMBL" id="PNT68272.1"/>
    </source>
</evidence>
<feature type="region of interest" description="Disordered" evidence="1">
    <location>
        <begin position="56"/>
        <end position="87"/>
    </location>
</feature>
<reference evidence="2" key="2">
    <citation type="submission" date="2017-06" db="EMBL/GenBank/DDBJ databases">
        <title>WGS assembly of Brachypodium distachyon.</title>
        <authorList>
            <consortium name="The International Brachypodium Initiative"/>
            <person name="Lucas S."/>
            <person name="Harmon-Smith M."/>
            <person name="Lail K."/>
            <person name="Tice H."/>
            <person name="Grimwood J."/>
            <person name="Bruce D."/>
            <person name="Barry K."/>
            <person name="Shu S."/>
            <person name="Lindquist E."/>
            <person name="Wang M."/>
            <person name="Pitluck S."/>
            <person name="Vogel J.P."/>
            <person name="Garvin D.F."/>
            <person name="Mockler T.C."/>
            <person name="Schmutz J."/>
            <person name="Rokhsar D."/>
            <person name="Bevan M.W."/>
        </authorList>
    </citation>
    <scope>NUCLEOTIDE SEQUENCE</scope>
    <source>
        <strain evidence="2">Bd21</strain>
    </source>
</reference>
<feature type="region of interest" description="Disordered" evidence="1">
    <location>
        <begin position="105"/>
        <end position="146"/>
    </location>
</feature>
<dbReference type="PANTHER" id="PTHR33312:SF19">
    <property type="entry name" value="BRI1 KINASE INHIBITOR 1"/>
    <property type="match status" value="1"/>
</dbReference>
<protein>
    <submittedName>
        <fullName evidence="2 3">Uncharacterized protein</fullName>
    </submittedName>
</protein>
<feature type="compositionally biased region" description="Low complexity" evidence="1">
    <location>
        <begin position="127"/>
        <end position="142"/>
    </location>
</feature>
<keyword evidence="4" id="KW-1185">Reference proteome</keyword>
<dbReference type="PANTHER" id="PTHR33312">
    <property type="entry name" value="MEMBRANE-ASSOCIATED KINASE REGULATOR 4-RELATED"/>
    <property type="match status" value="1"/>
</dbReference>
<dbReference type="Proteomes" id="UP000008810">
    <property type="component" value="Chromosome 3"/>
</dbReference>
<gene>
    <name evidence="3" type="primary">LOC104584231</name>
    <name evidence="2" type="ORF">BRADI_3g38115v3</name>
</gene>
<dbReference type="GO" id="GO:0005886">
    <property type="term" value="C:plasma membrane"/>
    <property type="evidence" value="ECO:0007669"/>
    <property type="project" value="InterPro"/>
</dbReference>
<dbReference type="KEGG" id="bdi:104584231"/>
<evidence type="ECO:0000313" key="4">
    <source>
        <dbReference type="Proteomes" id="UP000008810"/>
    </source>
</evidence>
<name>A0A2K2D1V3_BRADI</name>
<proteinExistence type="predicted"/>
<reference evidence="3" key="3">
    <citation type="submission" date="2018-08" db="UniProtKB">
        <authorList>
            <consortium name="EnsemblPlants"/>
        </authorList>
    </citation>
    <scope>IDENTIFICATION</scope>
    <source>
        <strain evidence="3">cv. Bd21</strain>
    </source>
</reference>
<dbReference type="GeneID" id="104584231"/>
<dbReference type="InterPro" id="IPR039620">
    <property type="entry name" value="BKI1/MAKR1/3/4"/>
</dbReference>
<feature type="region of interest" description="Disordered" evidence="1">
    <location>
        <begin position="158"/>
        <end position="180"/>
    </location>
</feature>
<dbReference type="OrthoDB" id="1927169at2759"/>
<dbReference type="STRING" id="15368.A0A2K2D1V3"/>
<feature type="compositionally biased region" description="Basic and acidic residues" evidence="1">
    <location>
        <begin position="1"/>
        <end position="10"/>
    </location>
</feature>
<dbReference type="AlphaFoldDB" id="A0A2K2D1V3"/>
<dbReference type="Gramene" id="PNT68272">
    <property type="protein sequence ID" value="PNT68272"/>
    <property type="gene ID" value="BRADI_3g38115v3"/>
</dbReference>
<dbReference type="EnsemblPlants" id="PNT68272">
    <property type="protein sequence ID" value="PNT68272"/>
    <property type="gene ID" value="BRADI_3g38115v3"/>
</dbReference>
<sequence length="219" mass="22851">MSRGLVERANSDLGHIANSSTSTATATGDDLHRRQCTNNKQRLALLFSGAGAGAWRRSEAATATSTRAETGGGGGGSKKKHVQGSSIGPRVKKYMAKAEQLLASFSSGGSASGGRRDDDDRRRRRGPSISNSFPSSSGSGRWPSKRHGWDGIRLFSEPASLRGSPANSGRLSARGVIPKAPSSEEDLQSAIQAAIAHCKNSSVAAAKQLPAAIDRARQV</sequence>
<feature type="compositionally biased region" description="Low complexity" evidence="1">
    <location>
        <begin position="17"/>
        <end position="27"/>
    </location>
</feature>
<dbReference type="EMBL" id="CM000882">
    <property type="protein sequence ID" value="PNT68272.1"/>
    <property type="molecule type" value="Genomic_DNA"/>
</dbReference>
<evidence type="ECO:0000256" key="1">
    <source>
        <dbReference type="SAM" id="MobiDB-lite"/>
    </source>
</evidence>
<reference evidence="2 3" key="1">
    <citation type="journal article" date="2010" name="Nature">
        <title>Genome sequencing and analysis of the model grass Brachypodium distachyon.</title>
        <authorList>
            <consortium name="International Brachypodium Initiative"/>
        </authorList>
    </citation>
    <scope>NUCLEOTIDE SEQUENCE [LARGE SCALE GENOMIC DNA]</scope>
    <source>
        <strain evidence="2">Bd21</strain>
        <strain evidence="3">cv. Bd21</strain>
    </source>
</reference>
<feature type="region of interest" description="Disordered" evidence="1">
    <location>
        <begin position="1"/>
        <end position="31"/>
    </location>
</feature>
<accession>A0A2K2D1V3</accession>
<evidence type="ECO:0000313" key="3">
    <source>
        <dbReference type="EnsemblPlants" id="PNT68272"/>
    </source>
</evidence>
<dbReference type="GO" id="GO:0019210">
    <property type="term" value="F:kinase inhibitor activity"/>
    <property type="evidence" value="ECO:0007669"/>
    <property type="project" value="InterPro"/>
</dbReference>
<dbReference type="RefSeq" id="XP_010236724.1">
    <property type="nucleotide sequence ID" value="XM_010238422.3"/>
</dbReference>
<feature type="compositionally biased region" description="Low complexity" evidence="1">
    <location>
        <begin position="60"/>
        <end position="69"/>
    </location>
</feature>